<dbReference type="InterPro" id="IPR015106">
    <property type="entry name" value="Pas_Saposin"/>
</dbReference>
<dbReference type="Gene3D" id="1.20.1280.100">
    <property type="entry name" value="Pas factor, saposin domain"/>
    <property type="match status" value="1"/>
</dbReference>
<gene>
    <name evidence="2" type="ORF">VCR31J2_1270240</name>
</gene>
<dbReference type="Pfam" id="PF09016">
    <property type="entry name" value="Pas_Saposin"/>
    <property type="match status" value="1"/>
</dbReference>
<protein>
    <submittedName>
        <fullName evidence="2">PAS factor</fullName>
    </submittedName>
</protein>
<evidence type="ECO:0000313" key="3">
    <source>
        <dbReference type="Proteomes" id="UP000041625"/>
    </source>
</evidence>
<dbReference type="AlphaFoldDB" id="A0A0T7E537"/>
<evidence type="ECO:0000313" key="2">
    <source>
        <dbReference type="EMBL" id="CDT57346.1"/>
    </source>
</evidence>
<comment type="caution">
    <text evidence="2">The sequence shown here is derived from an EMBL/GenBank/DDBJ whole genome shotgun (WGS) entry which is preliminary data.</text>
</comment>
<proteinExistence type="predicted"/>
<reference evidence="2 3" key="1">
    <citation type="submission" date="2014-06" db="EMBL/GenBank/DDBJ databases">
        <authorList>
            <person name="Le Roux F."/>
        </authorList>
    </citation>
    <scope>NUCLEOTIDE SEQUENCE [LARGE SCALE GENOMIC DNA]</scope>
    <source>
        <strain evidence="2 3">J2-31</strain>
    </source>
</reference>
<evidence type="ECO:0000259" key="1">
    <source>
        <dbReference type="Pfam" id="PF09016"/>
    </source>
</evidence>
<sequence length="84" mass="9383">MIKRRMNTTTTLVYDTLKSLAAHAPEQHAEIRQRLYEQLSLPFNKQLSLYANVLGPISSGKLAGCDNIDKAVELALDVLEGRNK</sequence>
<accession>A0A0T7E537</accession>
<accession>A0A0T7DKE2</accession>
<organism evidence="2 3">
    <name type="scientific">Vibrio coralliirubri</name>
    <dbReference type="NCBI Taxonomy" id="1516159"/>
    <lineage>
        <taxon>Bacteria</taxon>
        <taxon>Pseudomonadati</taxon>
        <taxon>Pseudomonadota</taxon>
        <taxon>Gammaproteobacteria</taxon>
        <taxon>Vibrionales</taxon>
        <taxon>Vibrionaceae</taxon>
        <taxon>Vibrio</taxon>
    </lineage>
</organism>
<dbReference type="EMBL" id="CCKJ01000032">
    <property type="protein sequence ID" value="CDT57346.1"/>
    <property type="molecule type" value="Genomic_DNA"/>
</dbReference>
<feature type="domain" description="Pas factor saposin" evidence="1">
    <location>
        <begin position="9"/>
        <end position="83"/>
    </location>
</feature>
<name>A0A0T7E537_9VIBR</name>
<dbReference type="Proteomes" id="UP000041625">
    <property type="component" value="Unassembled WGS sequence"/>
</dbReference>
<keyword evidence="3" id="KW-1185">Reference proteome</keyword>